<evidence type="ECO:0000313" key="3">
    <source>
        <dbReference type="Proteomes" id="UP000009047"/>
    </source>
</evidence>
<dbReference type="EMBL" id="CP002085">
    <property type="protein sequence ID" value="ADK84076.1"/>
    <property type="molecule type" value="Genomic_DNA"/>
</dbReference>
<dbReference type="PANTHER" id="PTHR39418:SF1">
    <property type="entry name" value="DEHYDROGENASE"/>
    <property type="match status" value="1"/>
</dbReference>
<evidence type="ECO:0000259" key="1">
    <source>
        <dbReference type="Pfam" id="PF02663"/>
    </source>
</evidence>
<keyword evidence="3" id="KW-1185">Reference proteome</keyword>
<dbReference type="InterPro" id="IPR003814">
    <property type="entry name" value="FmdEsu_dom"/>
</dbReference>
<dbReference type="PANTHER" id="PTHR39418">
    <property type="entry name" value="DEHYDROGENASE-RELATED"/>
    <property type="match status" value="1"/>
</dbReference>
<dbReference type="HOGENOM" id="CLU_087508_0_0_7"/>
<dbReference type="Gene3D" id="3.30.1330.130">
    <property type="match status" value="1"/>
</dbReference>
<dbReference type="STRING" id="644282.Deba_0704"/>
<gene>
    <name evidence="2" type="ordered locus">Deba_0704</name>
</gene>
<dbReference type="OrthoDB" id="9804309at2"/>
<dbReference type="KEGG" id="dbr:Deba_0704"/>
<proteinExistence type="predicted"/>
<dbReference type="AlphaFoldDB" id="E1QEU0"/>
<protein>
    <submittedName>
        <fullName evidence="2">Formylmethanofuran dehydrogenase subunit E region</fullName>
    </submittedName>
</protein>
<dbReference type="Proteomes" id="UP000009047">
    <property type="component" value="Chromosome"/>
</dbReference>
<feature type="domain" description="Formylmethanofuran dehydrogenase subunit E" evidence="1">
    <location>
        <begin position="29"/>
        <end position="128"/>
    </location>
</feature>
<dbReference type="Pfam" id="PF02663">
    <property type="entry name" value="FmdE"/>
    <property type="match status" value="1"/>
</dbReference>
<dbReference type="eggNOG" id="COG2191">
    <property type="taxonomic scope" value="Bacteria"/>
</dbReference>
<organism evidence="2 3">
    <name type="scientific">Desulfarculus baarsii (strain ATCC 33931 / DSM 2075 / LMG 7858 / VKM B-1802 / 2st14)</name>
    <dbReference type="NCBI Taxonomy" id="644282"/>
    <lineage>
        <taxon>Bacteria</taxon>
        <taxon>Pseudomonadati</taxon>
        <taxon>Thermodesulfobacteriota</taxon>
        <taxon>Desulfarculia</taxon>
        <taxon>Desulfarculales</taxon>
        <taxon>Desulfarculaceae</taxon>
        <taxon>Desulfarculus</taxon>
    </lineage>
</organism>
<dbReference type="SUPFAM" id="SSF143555">
    <property type="entry name" value="FwdE-like"/>
    <property type="match status" value="1"/>
</dbReference>
<dbReference type="InterPro" id="IPR053194">
    <property type="entry name" value="tRNA_methyltr_O"/>
</dbReference>
<accession>E1QEU0</accession>
<evidence type="ECO:0000313" key="2">
    <source>
        <dbReference type="EMBL" id="ADK84076.1"/>
    </source>
</evidence>
<dbReference type="RefSeq" id="WP_013257531.1">
    <property type="nucleotide sequence ID" value="NC_014365.1"/>
</dbReference>
<sequence length="215" mass="22921">MPQTIAIPPGQTPPRALVDALVEASARSHGHLCSGQVIGVRMSILGLGLLGYGCPLGMPEIKNIVGFVEVERCLADAVAAATGLRFGRGSLKMINLGLLAVSFLDLTDGRAVRVVNREQSKELARDYAPAGLTKPSAVQEAAYRLMPDDVLFEASWVRIDLEPNERPGARPEKIPCQRCGVLVRSGQMRRVAGQNLCAVCAGQAYFSPAPGDDRS</sequence>
<reference evidence="2 3" key="1">
    <citation type="journal article" date="2010" name="Stand. Genomic Sci.">
        <title>Complete genome sequence of Desulfarculus baarsii type strain (2st14).</title>
        <authorList>
            <person name="Sun H."/>
            <person name="Spring S."/>
            <person name="Lapidus A."/>
            <person name="Davenport K."/>
            <person name="Del Rio T.G."/>
            <person name="Tice H."/>
            <person name="Nolan M."/>
            <person name="Copeland A."/>
            <person name="Cheng J.F."/>
            <person name="Lucas S."/>
            <person name="Tapia R."/>
            <person name="Goodwin L."/>
            <person name="Pitluck S."/>
            <person name="Ivanova N."/>
            <person name="Pagani I."/>
            <person name="Mavromatis K."/>
            <person name="Ovchinnikova G."/>
            <person name="Pati A."/>
            <person name="Chen A."/>
            <person name="Palaniappan K."/>
            <person name="Hauser L."/>
            <person name="Chang Y.J."/>
            <person name="Jeffries C.D."/>
            <person name="Detter J.C."/>
            <person name="Han C."/>
            <person name="Rohde M."/>
            <person name="Brambilla E."/>
            <person name="Goker M."/>
            <person name="Woyke T."/>
            <person name="Bristow J."/>
            <person name="Eisen J.A."/>
            <person name="Markowitz V."/>
            <person name="Hugenholtz P."/>
            <person name="Kyrpides N.C."/>
            <person name="Klenk H.P."/>
            <person name="Land M."/>
        </authorList>
    </citation>
    <scope>NUCLEOTIDE SEQUENCE [LARGE SCALE GENOMIC DNA]</scope>
    <source>
        <strain evidence="3">ATCC 33931 / DSM 2075 / LMG 7858 / VKM B-1802 / 2st14</strain>
    </source>
</reference>
<name>E1QEU0_DESB2</name>